<feature type="region of interest" description="Disordered" evidence="1">
    <location>
        <begin position="50"/>
        <end position="83"/>
    </location>
</feature>
<proteinExistence type="evidence at transcript level"/>
<dbReference type="EMBL" id="AF195229">
    <property type="protein sequence ID" value="AAF78523.1"/>
    <property type="molecule type" value="mRNA"/>
</dbReference>
<reference evidence="3" key="1">
    <citation type="submission" date="1999-10" db="EMBL/GenBank/DDBJ databases">
        <title>Chitosan-induced gene in adventitious shoot regeneration in Pyrus pyrifolia 'Whangkeumbae'.</title>
        <authorList>
            <person name="Kim C.S."/>
            <person name="Lee C.H."/>
            <person name="Lee G.P."/>
        </authorList>
    </citation>
    <scope>NUCLEOTIDE SEQUENCE</scope>
    <source>
        <strain evidence="3">Whangkeumbae</strain>
    </source>
</reference>
<dbReference type="InterPro" id="IPR044214">
    <property type="entry name" value="EDS1-like"/>
</dbReference>
<evidence type="ECO:0000313" key="3">
    <source>
        <dbReference type="EMBL" id="AAF78523.1"/>
    </source>
</evidence>
<evidence type="ECO:0000259" key="2">
    <source>
        <dbReference type="Pfam" id="PF18117"/>
    </source>
</evidence>
<feature type="compositionally biased region" description="Basic residues" evidence="1">
    <location>
        <begin position="50"/>
        <end position="59"/>
    </location>
</feature>
<dbReference type="AlphaFoldDB" id="Q9LLJ9"/>
<evidence type="ECO:0000256" key="1">
    <source>
        <dbReference type="SAM" id="MobiDB-lite"/>
    </source>
</evidence>
<feature type="domain" description="EDS1 EP" evidence="2">
    <location>
        <begin position="1"/>
        <end position="62"/>
    </location>
</feature>
<gene>
    <name evidence="3" type="primary">OG</name>
</gene>
<organism evidence="3">
    <name type="scientific">Pyrus pyrifolia</name>
    <name type="common">Chinese pear</name>
    <name type="synonym">Pyrus serotina</name>
    <dbReference type="NCBI Taxonomy" id="3767"/>
    <lineage>
        <taxon>Eukaryota</taxon>
        <taxon>Viridiplantae</taxon>
        <taxon>Streptophyta</taxon>
        <taxon>Embryophyta</taxon>
        <taxon>Tracheophyta</taxon>
        <taxon>Spermatophyta</taxon>
        <taxon>Magnoliopsida</taxon>
        <taxon>eudicotyledons</taxon>
        <taxon>Gunneridae</taxon>
        <taxon>Pentapetalae</taxon>
        <taxon>rosids</taxon>
        <taxon>fabids</taxon>
        <taxon>Rosales</taxon>
        <taxon>Rosaceae</taxon>
        <taxon>Amygdaloideae</taxon>
        <taxon>Maleae</taxon>
        <taxon>Pyrus</taxon>
    </lineage>
</organism>
<name>Q9LLJ9_PYRPY</name>
<dbReference type="PANTHER" id="PTHR47090:SF2">
    <property type="entry name" value="PROTEIN EDS1-RELATED"/>
    <property type="match status" value="1"/>
</dbReference>
<protein>
    <submittedName>
        <fullName evidence="3">Lipoxygenase-non-heme Fe(Ii) metalloprotein</fullName>
    </submittedName>
</protein>
<dbReference type="PANTHER" id="PTHR47090">
    <property type="entry name" value="PROTEIN EDS1-RELATED"/>
    <property type="match status" value="1"/>
</dbReference>
<dbReference type="GO" id="GO:0006952">
    <property type="term" value="P:defense response"/>
    <property type="evidence" value="ECO:0007669"/>
    <property type="project" value="InterPro"/>
</dbReference>
<accession>Q9LLJ9</accession>
<sequence length="105" mass="12051">MLKKYDLPDEFEAIPEWVKLGTEFRHLVEPLDIANFYRHAKGEDTGVYMKRGRPKRYKSHKDGSSTKKNWQQVPGGSPAFGQSWRKLHKLSGDLPAVTKEKGEGH</sequence>
<dbReference type="InterPro" id="IPR041266">
    <property type="entry name" value="EDS1_EP"/>
</dbReference>
<dbReference type="Pfam" id="PF18117">
    <property type="entry name" value="EDS1_EP"/>
    <property type="match status" value="1"/>
</dbReference>